<evidence type="ECO:0000256" key="2">
    <source>
        <dbReference type="ARBA" id="ARBA00004906"/>
    </source>
</evidence>
<organism evidence="8 9">
    <name type="scientific">Geodia barretti</name>
    <name type="common">Barrett's horny sponge</name>
    <dbReference type="NCBI Taxonomy" id="519541"/>
    <lineage>
        <taxon>Eukaryota</taxon>
        <taxon>Metazoa</taxon>
        <taxon>Porifera</taxon>
        <taxon>Demospongiae</taxon>
        <taxon>Heteroscleromorpha</taxon>
        <taxon>Tetractinellida</taxon>
        <taxon>Astrophorina</taxon>
        <taxon>Geodiidae</taxon>
        <taxon>Geodia</taxon>
    </lineage>
</organism>
<keyword evidence="5" id="KW-0963">Cytoplasm</keyword>
<name>A0AA35XGU9_GEOBA</name>
<evidence type="ECO:0000256" key="1">
    <source>
        <dbReference type="ARBA" id="ARBA00000900"/>
    </source>
</evidence>
<proteinExistence type="inferred from homology"/>
<keyword evidence="5" id="KW-0863">Zinc-finger</keyword>
<accession>A0AA35XGU9</accession>
<evidence type="ECO:0000313" key="7">
    <source>
        <dbReference type="EMBL" id="CAI8056991.1"/>
    </source>
</evidence>
<comment type="caution">
    <text evidence="8">The sequence shown here is derived from an EMBL/GenBank/DDBJ whole genome shotgun (WGS) entry which is preliminary data.</text>
</comment>
<gene>
    <name evidence="7" type="ORF">GBAR_LOCUS31044</name>
    <name evidence="8" type="ORF">GBAR_LOCUS31047</name>
</gene>
<feature type="domain" description="Deltex C-terminal" evidence="6">
    <location>
        <begin position="1"/>
        <end position="61"/>
    </location>
</feature>
<evidence type="ECO:0000256" key="3">
    <source>
        <dbReference type="ARBA" id="ARBA00022679"/>
    </source>
</evidence>
<dbReference type="Pfam" id="PF18102">
    <property type="entry name" value="DTC"/>
    <property type="match status" value="1"/>
</dbReference>
<evidence type="ECO:0000259" key="6">
    <source>
        <dbReference type="Pfam" id="PF18102"/>
    </source>
</evidence>
<dbReference type="Proteomes" id="UP001174909">
    <property type="component" value="Unassembled WGS sequence"/>
</dbReference>
<dbReference type="GO" id="GO:0008270">
    <property type="term" value="F:zinc ion binding"/>
    <property type="evidence" value="ECO:0007669"/>
    <property type="project" value="UniProtKB-KW"/>
</dbReference>
<keyword evidence="9" id="KW-1185">Reference proteome</keyword>
<comment type="similarity">
    <text evidence="5">Belongs to the Deltex family.</text>
</comment>
<dbReference type="InterPro" id="IPR039398">
    <property type="entry name" value="Deltex_fam"/>
</dbReference>
<dbReference type="GO" id="GO:0007219">
    <property type="term" value="P:Notch signaling pathway"/>
    <property type="evidence" value="ECO:0007669"/>
    <property type="project" value="InterPro"/>
</dbReference>
<reference evidence="8" key="1">
    <citation type="submission" date="2023-03" db="EMBL/GenBank/DDBJ databases">
        <authorList>
            <person name="Steffen K."/>
            <person name="Cardenas P."/>
        </authorList>
    </citation>
    <scope>NUCLEOTIDE SEQUENCE</scope>
</reference>
<keyword evidence="4 5" id="KW-0479">Metal-binding</keyword>
<dbReference type="Gene3D" id="3.30.390.130">
    <property type="match status" value="1"/>
</dbReference>
<dbReference type="InterPro" id="IPR039399">
    <property type="entry name" value="Deltex_C_sf"/>
</dbReference>
<dbReference type="AlphaFoldDB" id="A0AA35XGU9"/>
<protein>
    <recommendedName>
        <fullName evidence="5">E3 ubiquitin-protein ligase</fullName>
        <ecNumber evidence="5">2.3.2.27</ecNumber>
    </recommendedName>
</protein>
<dbReference type="EMBL" id="CASHTH010004416">
    <property type="protein sequence ID" value="CAI8056994.1"/>
    <property type="molecule type" value="Genomic_DNA"/>
</dbReference>
<keyword evidence="3 5" id="KW-0808">Transferase</keyword>
<comment type="catalytic activity">
    <reaction evidence="1 5">
        <text>S-ubiquitinyl-[E2 ubiquitin-conjugating enzyme]-L-cysteine + [acceptor protein]-L-lysine = [E2 ubiquitin-conjugating enzyme]-L-cysteine + N(6)-ubiquitinyl-[acceptor protein]-L-lysine.</text>
        <dbReference type="EC" id="2.3.2.27"/>
    </reaction>
</comment>
<sequence length="79" mass="8762">MPDGTMAVRHTRGSLPGHEGCGTIEIVYNFSPGVHNGRHYRTNGFPRMCYLPDTEKGQKVGYVTTSYLLCFVSEPTLVI</sequence>
<dbReference type="GO" id="GO:0005737">
    <property type="term" value="C:cytoplasm"/>
    <property type="evidence" value="ECO:0007669"/>
    <property type="project" value="UniProtKB-SubCell"/>
</dbReference>
<keyword evidence="5" id="KW-0862">Zinc</keyword>
<dbReference type="InterPro" id="IPR039396">
    <property type="entry name" value="Deltex_C"/>
</dbReference>
<dbReference type="GO" id="GO:0061630">
    <property type="term" value="F:ubiquitin protein ligase activity"/>
    <property type="evidence" value="ECO:0007669"/>
    <property type="project" value="UniProtKB-UniRule"/>
</dbReference>
<evidence type="ECO:0000313" key="9">
    <source>
        <dbReference type="Proteomes" id="UP001174909"/>
    </source>
</evidence>
<comment type="pathway">
    <text evidence="2 5">Protein modification; protein ubiquitination.</text>
</comment>
<dbReference type="PANTHER" id="PTHR12622">
    <property type="entry name" value="DELTEX-RELATED"/>
    <property type="match status" value="1"/>
</dbReference>
<evidence type="ECO:0000313" key="8">
    <source>
        <dbReference type="EMBL" id="CAI8056994.1"/>
    </source>
</evidence>
<dbReference type="EMBL" id="CASHTH010004416">
    <property type="protein sequence ID" value="CAI8056991.1"/>
    <property type="molecule type" value="Genomic_DNA"/>
</dbReference>
<comment type="subcellular location">
    <subcellularLocation>
        <location evidence="5">Cytoplasm</location>
    </subcellularLocation>
</comment>
<dbReference type="EC" id="2.3.2.27" evidence="5"/>
<dbReference type="GO" id="GO:0016567">
    <property type="term" value="P:protein ubiquitination"/>
    <property type="evidence" value="ECO:0007669"/>
    <property type="project" value="UniProtKB-UniRule"/>
</dbReference>
<evidence type="ECO:0000256" key="5">
    <source>
        <dbReference type="RuleBase" id="RU367105"/>
    </source>
</evidence>
<evidence type="ECO:0000256" key="4">
    <source>
        <dbReference type="ARBA" id="ARBA00022723"/>
    </source>
</evidence>